<evidence type="ECO:0000313" key="1">
    <source>
        <dbReference type="EMBL" id="RDX82148.1"/>
    </source>
</evidence>
<feature type="non-terminal residue" evidence="1">
    <location>
        <position position="1"/>
    </location>
</feature>
<accession>A0A371FV26</accession>
<name>A0A371FV26_MUCPR</name>
<protein>
    <submittedName>
        <fullName evidence="1">Uncharacterized protein</fullName>
    </submittedName>
</protein>
<reference evidence="1" key="1">
    <citation type="submission" date="2018-05" db="EMBL/GenBank/DDBJ databases">
        <title>Draft genome of Mucuna pruriens seed.</title>
        <authorList>
            <person name="Nnadi N.E."/>
            <person name="Vos R."/>
            <person name="Hasami M.H."/>
            <person name="Devisetty U.K."/>
            <person name="Aguiy J.C."/>
        </authorList>
    </citation>
    <scope>NUCLEOTIDE SEQUENCE [LARGE SCALE GENOMIC DNA]</scope>
    <source>
        <strain evidence="1">JCA_2017</strain>
    </source>
</reference>
<sequence>MYDCIGRLVPQSDVQQKIQIELQLYKNTSGLFGNKKKRLEHKRFHDLVFVKYNQQKYNARDEIIVINAGWQKVKILPYKHTNVGLPSHIAHGGWRKNPPPHSAI</sequence>
<organism evidence="1 2">
    <name type="scientific">Mucuna pruriens</name>
    <name type="common">Velvet bean</name>
    <name type="synonym">Dolichos pruriens</name>
    <dbReference type="NCBI Taxonomy" id="157652"/>
    <lineage>
        <taxon>Eukaryota</taxon>
        <taxon>Viridiplantae</taxon>
        <taxon>Streptophyta</taxon>
        <taxon>Embryophyta</taxon>
        <taxon>Tracheophyta</taxon>
        <taxon>Spermatophyta</taxon>
        <taxon>Magnoliopsida</taxon>
        <taxon>eudicotyledons</taxon>
        <taxon>Gunneridae</taxon>
        <taxon>Pentapetalae</taxon>
        <taxon>rosids</taxon>
        <taxon>fabids</taxon>
        <taxon>Fabales</taxon>
        <taxon>Fabaceae</taxon>
        <taxon>Papilionoideae</taxon>
        <taxon>50 kb inversion clade</taxon>
        <taxon>NPAAA clade</taxon>
        <taxon>indigoferoid/millettioid clade</taxon>
        <taxon>Phaseoleae</taxon>
        <taxon>Mucuna</taxon>
    </lineage>
</organism>
<dbReference type="EMBL" id="QJKJ01007720">
    <property type="protein sequence ID" value="RDX82148.1"/>
    <property type="molecule type" value="Genomic_DNA"/>
</dbReference>
<comment type="caution">
    <text evidence="1">The sequence shown here is derived from an EMBL/GenBank/DDBJ whole genome shotgun (WGS) entry which is preliminary data.</text>
</comment>
<evidence type="ECO:0000313" key="2">
    <source>
        <dbReference type="Proteomes" id="UP000257109"/>
    </source>
</evidence>
<keyword evidence="2" id="KW-1185">Reference proteome</keyword>
<dbReference type="AlphaFoldDB" id="A0A371FV26"/>
<gene>
    <name evidence="1" type="ORF">CR513_37101</name>
</gene>
<proteinExistence type="predicted"/>
<dbReference type="Proteomes" id="UP000257109">
    <property type="component" value="Unassembled WGS sequence"/>
</dbReference>